<proteinExistence type="inferred from homology"/>
<dbReference type="PANTHER" id="PTHR11079">
    <property type="entry name" value="CYTOSINE DEAMINASE FAMILY MEMBER"/>
    <property type="match status" value="1"/>
</dbReference>
<dbReference type="Proteomes" id="UP000712600">
    <property type="component" value="Unassembled WGS sequence"/>
</dbReference>
<dbReference type="GO" id="GO:0008033">
    <property type="term" value="P:tRNA processing"/>
    <property type="evidence" value="ECO:0007669"/>
    <property type="project" value="UniProtKB-KW"/>
</dbReference>
<accession>A0A8S9PYA2</accession>
<organism evidence="4 5">
    <name type="scientific">Brassica cretica</name>
    <name type="common">Mustard</name>
    <dbReference type="NCBI Taxonomy" id="69181"/>
    <lineage>
        <taxon>Eukaryota</taxon>
        <taxon>Viridiplantae</taxon>
        <taxon>Streptophyta</taxon>
        <taxon>Embryophyta</taxon>
        <taxon>Tracheophyta</taxon>
        <taxon>Spermatophyta</taxon>
        <taxon>Magnoliopsida</taxon>
        <taxon>eudicotyledons</taxon>
        <taxon>Gunneridae</taxon>
        <taxon>Pentapetalae</taxon>
        <taxon>rosids</taxon>
        <taxon>malvids</taxon>
        <taxon>Brassicales</taxon>
        <taxon>Brassicaceae</taxon>
        <taxon>Brassiceae</taxon>
        <taxon>Brassica</taxon>
    </lineage>
</organism>
<evidence type="ECO:0000256" key="3">
    <source>
        <dbReference type="SAM" id="MobiDB-lite"/>
    </source>
</evidence>
<sequence length="306" mass="34206">MIGLQNAAVSKEEWEEQSILYRWHWGFSEDDTQSICKFMRVAIDLAISAHKPLVNAAVLVDPSVRQIIASETDQVYPSSAPRDMASAKAVPLKERVESNHCHSIDRVTNASSEICLNGILDKLNSSLSTVACLNPWQWSVQSHDSESQWHPLRHASVVAIESSAARYRYLFPNPTDNSQPSNADCPAKRQKTNSHNPEVQNNKKEEALRDPSIEKPYLCTGYDIFLLWEPCTICELCSYKVCYGACASKNKTSILCFSKPHNRGLGSVHRLQGEKSLNLHYAVFRVLLPGVAHNALHQGLKHVTAE</sequence>
<dbReference type="GO" id="GO:0005634">
    <property type="term" value="C:nucleus"/>
    <property type="evidence" value="ECO:0007669"/>
    <property type="project" value="TreeGrafter"/>
</dbReference>
<protein>
    <recommendedName>
        <fullName evidence="6">CMP/dCMP-type deaminase domain-containing protein</fullName>
    </recommendedName>
</protein>
<evidence type="ECO:0008006" key="6">
    <source>
        <dbReference type="Google" id="ProtNLM"/>
    </source>
</evidence>
<evidence type="ECO:0000313" key="5">
    <source>
        <dbReference type="Proteomes" id="UP000712600"/>
    </source>
</evidence>
<dbReference type="GO" id="GO:0005737">
    <property type="term" value="C:cytoplasm"/>
    <property type="evidence" value="ECO:0007669"/>
    <property type="project" value="TreeGrafter"/>
</dbReference>
<dbReference type="InterPro" id="IPR016193">
    <property type="entry name" value="Cytidine_deaminase-like"/>
</dbReference>
<feature type="region of interest" description="Disordered" evidence="3">
    <location>
        <begin position="171"/>
        <end position="207"/>
    </location>
</feature>
<comment type="caution">
    <text evidence="4">The sequence shown here is derived from an EMBL/GenBank/DDBJ whole genome shotgun (WGS) entry which is preliminary data.</text>
</comment>
<evidence type="ECO:0000256" key="1">
    <source>
        <dbReference type="ARBA" id="ARBA00022694"/>
    </source>
</evidence>
<reference evidence="4" key="1">
    <citation type="submission" date="2019-12" db="EMBL/GenBank/DDBJ databases">
        <title>Genome sequencing and annotation of Brassica cretica.</title>
        <authorList>
            <person name="Studholme D.J."/>
            <person name="Sarris P."/>
        </authorList>
    </citation>
    <scope>NUCLEOTIDE SEQUENCE</scope>
    <source>
        <strain evidence="4">PFS-109/04</strain>
        <tissue evidence="4">Leaf</tissue>
    </source>
</reference>
<dbReference type="AlphaFoldDB" id="A0A8S9PYA2"/>
<evidence type="ECO:0000256" key="2">
    <source>
        <dbReference type="ARBA" id="ARBA00038160"/>
    </source>
</evidence>
<dbReference type="GO" id="GO:0052717">
    <property type="term" value="F:tRNA-specific adenosine-34 deaminase activity"/>
    <property type="evidence" value="ECO:0007669"/>
    <property type="project" value="TreeGrafter"/>
</dbReference>
<keyword evidence="1" id="KW-0819">tRNA processing</keyword>
<comment type="similarity">
    <text evidence="2">Belongs to the cytidine and deoxycytidylate deaminase family. ADAT3 subfamily.</text>
</comment>
<evidence type="ECO:0000313" key="4">
    <source>
        <dbReference type="EMBL" id="KAF3524770.1"/>
    </source>
</evidence>
<dbReference type="SUPFAM" id="SSF53927">
    <property type="entry name" value="Cytidine deaminase-like"/>
    <property type="match status" value="1"/>
</dbReference>
<dbReference type="PANTHER" id="PTHR11079:SF156">
    <property type="entry name" value="INACTIVE TRNA-SPECIFIC ADENOSINE DEAMINASE-LIKE PROTEIN 3-RELATED"/>
    <property type="match status" value="1"/>
</dbReference>
<gene>
    <name evidence="4" type="ORF">F2Q69_00051388</name>
</gene>
<dbReference type="EMBL" id="QGKX02001347">
    <property type="protein sequence ID" value="KAF3524770.1"/>
    <property type="molecule type" value="Genomic_DNA"/>
</dbReference>
<name>A0A8S9PYA2_BRACR</name>
<dbReference type="Gene3D" id="3.40.140.10">
    <property type="entry name" value="Cytidine Deaminase, domain 2"/>
    <property type="match status" value="1"/>
</dbReference>